<feature type="transmembrane region" description="Helical" evidence="1">
    <location>
        <begin position="344"/>
        <end position="367"/>
    </location>
</feature>
<keyword evidence="1" id="KW-0472">Membrane</keyword>
<feature type="transmembrane region" description="Helical" evidence="1">
    <location>
        <begin position="299"/>
        <end position="324"/>
    </location>
</feature>
<feature type="transmembrane region" description="Helical" evidence="1">
    <location>
        <begin position="14"/>
        <end position="32"/>
    </location>
</feature>
<feature type="transmembrane region" description="Helical" evidence="1">
    <location>
        <begin position="422"/>
        <end position="443"/>
    </location>
</feature>
<dbReference type="PROSITE" id="PS51831">
    <property type="entry name" value="HD"/>
    <property type="match status" value="1"/>
</dbReference>
<evidence type="ECO:0000256" key="1">
    <source>
        <dbReference type="SAM" id="Phobius"/>
    </source>
</evidence>
<accession>A0A5J4RGF3</accession>
<dbReference type="PANTHER" id="PTHR36442">
    <property type="entry name" value="CYCLIC-DI-AMP PHOSPHODIESTERASE PGPH"/>
    <property type="match status" value="1"/>
</dbReference>
<feature type="transmembrane region" description="Helical" evidence="1">
    <location>
        <begin position="264"/>
        <end position="287"/>
    </location>
</feature>
<dbReference type="InterPro" id="IPR003607">
    <property type="entry name" value="HD/PDEase_dom"/>
</dbReference>
<feature type="transmembrane region" description="Helical" evidence="1">
    <location>
        <begin position="388"/>
        <end position="410"/>
    </location>
</feature>
<dbReference type="CDD" id="cd00077">
    <property type="entry name" value="HDc"/>
    <property type="match status" value="1"/>
</dbReference>
<evidence type="ECO:0000313" key="3">
    <source>
        <dbReference type="EMBL" id="KAA6332220.1"/>
    </source>
</evidence>
<dbReference type="InterPro" id="IPR011624">
    <property type="entry name" value="Metal-dep_PHydrolase_7TM_extra"/>
</dbReference>
<dbReference type="NCBIfam" id="TIGR00277">
    <property type="entry name" value="HDIG"/>
    <property type="match status" value="1"/>
</dbReference>
<keyword evidence="1" id="KW-0812">Transmembrane</keyword>
<dbReference type="InterPro" id="IPR006674">
    <property type="entry name" value="HD_domain"/>
</dbReference>
<dbReference type="EMBL" id="SNRY01001269">
    <property type="protein sequence ID" value="KAA6332220.1"/>
    <property type="molecule type" value="Genomic_DNA"/>
</dbReference>
<dbReference type="EC" id="3.1.4.-" evidence="3"/>
<reference evidence="3" key="1">
    <citation type="submission" date="2019-03" db="EMBL/GenBank/DDBJ databases">
        <title>Single cell metagenomics reveals metabolic interactions within the superorganism composed of flagellate Streblomastix strix and complex community of Bacteroidetes bacteria on its surface.</title>
        <authorList>
            <person name="Treitli S.C."/>
            <person name="Kolisko M."/>
            <person name="Husnik F."/>
            <person name="Keeling P."/>
            <person name="Hampl V."/>
        </authorList>
    </citation>
    <scope>NUCLEOTIDE SEQUENCE</scope>
    <source>
        <strain evidence="3">STM</strain>
    </source>
</reference>
<feature type="domain" description="HD" evidence="2">
    <location>
        <begin position="476"/>
        <end position="619"/>
    </location>
</feature>
<dbReference type="Pfam" id="PF07698">
    <property type="entry name" value="7TM-7TMR_HD"/>
    <property type="match status" value="1"/>
</dbReference>
<dbReference type="InterPro" id="IPR006675">
    <property type="entry name" value="HDIG_dom"/>
</dbReference>
<keyword evidence="3" id="KW-0378">Hydrolase</keyword>
<dbReference type="PANTHER" id="PTHR36442:SF1">
    <property type="entry name" value="CYCLIC-DI-AMP PHOSPHODIESTERASE PGPH"/>
    <property type="match status" value="1"/>
</dbReference>
<dbReference type="SMART" id="SM00471">
    <property type="entry name" value="HDc"/>
    <property type="match status" value="1"/>
</dbReference>
<dbReference type="InterPro" id="IPR011621">
    <property type="entry name" value="Metal-dep_PHydrolase_7TM_intra"/>
</dbReference>
<protein>
    <submittedName>
        <fullName evidence="3">Cyclic-di-AMP phosphodiesterase PgpH</fullName>
        <ecNumber evidence="3">3.1.4.-</ecNumber>
    </submittedName>
</protein>
<organism evidence="3">
    <name type="scientific">termite gut metagenome</name>
    <dbReference type="NCBI Taxonomy" id="433724"/>
    <lineage>
        <taxon>unclassified sequences</taxon>
        <taxon>metagenomes</taxon>
        <taxon>organismal metagenomes</taxon>
    </lineage>
</organism>
<name>A0A5J4RGF3_9ZZZZ</name>
<sequence length="684" mass="78808">MSSANHTKKAHKGWIYKCLIFVATVALIVYFLPSDSKFNYHFDSNKPWRYGQLIATFDFPVYKSEAVVKHEQDSILASFQPYYGRDRNVEKEAFDKIKENYEVLNSLFPSPKYIAYIENRLKRVYETGIVSTEDLEKLQKDSVASIRIVDNKQSIRQTTDNLFTVKKAYEYILFPDSPFRYRTGILPKFPLNEYLSPNLTFDEQHTAAAKKELLNNYSWVNGIVQTGQKIIDQGEIVNKYTYSVLESLFKESVKRSNSIGQKRLILVGQLLFVSLLIFGLMVYLELFRKDYYNHKGRRSLLLLFALVIFYCVITALHVSPYVYVIPYTMLPIIIRVFLDSRTAFMTHLVTILICSLCIGYPYEFIVLQLCAGLVSTFGLKELSQRSQLFSMSLFVALTYALVFFAFELIMENDLPQLVNIDTYVSFIINALLLLFVYPLLYILEKTFGFTSNVTLVELSNINNPLLRRMSEEAPGTFQHSMQVASLAAEAAIHIGAKNQLVRTGALYHDIGKMENPAFFTENQGKFNPHSTLGYEQSAQIVIRHVANGLRLAEKNNLPQVIKEFIRTHHGKGKTKYFYISWKNEHPNEEPKEEKFTYPGPNPFSKETAILMMADAVEASSRSLSEYTEETIACLVEKIIDSQIEEGFFKECPITFKEISTIKEVFKEKLKVIYHTRISYPELQE</sequence>
<gene>
    <name evidence="3" type="ORF">EZS27_019254</name>
</gene>
<evidence type="ECO:0000259" key="2">
    <source>
        <dbReference type="PROSITE" id="PS51831"/>
    </source>
</evidence>
<dbReference type="InterPro" id="IPR052722">
    <property type="entry name" value="PgpH_phosphodiesterase"/>
</dbReference>
<dbReference type="Pfam" id="PF07697">
    <property type="entry name" value="7TMR-HDED"/>
    <property type="match status" value="1"/>
</dbReference>
<dbReference type="SUPFAM" id="SSF109604">
    <property type="entry name" value="HD-domain/PDEase-like"/>
    <property type="match status" value="1"/>
</dbReference>
<keyword evidence="1" id="KW-1133">Transmembrane helix</keyword>
<dbReference type="GO" id="GO:0016787">
    <property type="term" value="F:hydrolase activity"/>
    <property type="evidence" value="ECO:0007669"/>
    <property type="project" value="UniProtKB-KW"/>
</dbReference>
<dbReference type="AlphaFoldDB" id="A0A5J4RGF3"/>
<dbReference type="Pfam" id="PF01966">
    <property type="entry name" value="HD"/>
    <property type="match status" value="1"/>
</dbReference>
<comment type="caution">
    <text evidence="3">The sequence shown here is derived from an EMBL/GenBank/DDBJ whole genome shotgun (WGS) entry which is preliminary data.</text>
</comment>
<dbReference type="Gene3D" id="1.10.3210.10">
    <property type="entry name" value="Hypothetical protein af1432"/>
    <property type="match status" value="1"/>
</dbReference>
<proteinExistence type="predicted"/>